<evidence type="ECO:0000313" key="3">
    <source>
        <dbReference type="Proteomes" id="UP001173597"/>
    </source>
</evidence>
<proteinExistence type="predicted"/>
<comment type="caution">
    <text evidence="1">The sequence shown here is derived from an EMBL/GenBank/DDBJ whole genome shotgun (WGS) entry which is preliminary data.</text>
</comment>
<reference evidence="1" key="1">
    <citation type="submission" date="2023-01" db="EMBL/GenBank/DDBJ databases">
        <title>Genomic dissection of endemic carbapenem resistance: metallo-beta-lactamase gene dissemination through clonal, plasmid and integron transfer pathways.</title>
        <authorList>
            <person name="Macesic N."/>
        </authorList>
    </citation>
    <scope>NUCLEOTIDE SEQUENCE</scope>
    <source>
        <strain evidence="2">CPO382</strain>
        <strain evidence="1">CPO573</strain>
    </source>
</reference>
<protein>
    <submittedName>
        <fullName evidence="1">Uncharacterized protein</fullName>
    </submittedName>
</protein>
<evidence type="ECO:0000313" key="1">
    <source>
        <dbReference type="EMBL" id="MDK4769470.1"/>
    </source>
</evidence>
<name>A0AAW6X8B6_9GAMM</name>
<keyword evidence="4" id="KW-1185">Reference proteome</keyword>
<sequence length="70" mass="7968">MFTEQCRARTKKYDEKLKPIIEELLEYGFGVTALANALNKKDIPSPQGRKQTAASVRLMLKRMGLSVIRD</sequence>
<dbReference type="Proteomes" id="UP001174748">
    <property type="component" value="Unassembled WGS sequence"/>
</dbReference>
<evidence type="ECO:0000313" key="4">
    <source>
        <dbReference type="Proteomes" id="UP001174748"/>
    </source>
</evidence>
<dbReference type="Proteomes" id="UP001173597">
    <property type="component" value="Unassembled WGS sequence"/>
</dbReference>
<dbReference type="EMBL" id="JARTOI010000132">
    <property type="protein sequence ID" value="MDK5174243.1"/>
    <property type="molecule type" value="Genomic_DNA"/>
</dbReference>
<organism evidence="1 3">
    <name type="scientific">Serratia nevei</name>
    <dbReference type="NCBI Taxonomy" id="2703794"/>
    <lineage>
        <taxon>Bacteria</taxon>
        <taxon>Pseudomonadati</taxon>
        <taxon>Pseudomonadota</taxon>
        <taxon>Gammaproteobacteria</taxon>
        <taxon>Enterobacterales</taxon>
        <taxon>Yersiniaceae</taxon>
        <taxon>Serratia</taxon>
    </lineage>
</organism>
<accession>A0AAW6X8B6</accession>
<dbReference type="RefSeq" id="WP_144349838.1">
    <property type="nucleotide sequence ID" value="NZ_JAQSPG010000015.1"/>
</dbReference>
<evidence type="ECO:0000313" key="2">
    <source>
        <dbReference type="EMBL" id="MDK5174243.1"/>
    </source>
</evidence>
<gene>
    <name evidence="1" type="ORF">P9854_27440</name>
    <name evidence="2" type="ORF">P9921_27950</name>
</gene>
<dbReference type="AlphaFoldDB" id="A0AAW6X8B6"/>
<dbReference type="EMBL" id="JARTLO010000086">
    <property type="protein sequence ID" value="MDK4769470.1"/>
    <property type="molecule type" value="Genomic_DNA"/>
</dbReference>